<evidence type="ECO:0000313" key="2">
    <source>
        <dbReference type="EMBL" id="EGW23559.1"/>
    </source>
</evidence>
<dbReference type="Proteomes" id="UP000004664">
    <property type="component" value="Unassembled WGS sequence"/>
</dbReference>
<feature type="domain" description="FRG" evidence="1">
    <location>
        <begin position="27"/>
        <end position="170"/>
    </location>
</feature>
<evidence type="ECO:0000313" key="3">
    <source>
        <dbReference type="Proteomes" id="UP000004664"/>
    </source>
</evidence>
<dbReference type="SMART" id="SM00901">
    <property type="entry name" value="FRG"/>
    <property type="match status" value="1"/>
</dbReference>
<dbReference type="STRING" id="697282.Mettu_2416"/>
<dbReference type="EMBL" id="JH109152">
    <property type="protein sequence ID" value="EGW23559.1"/>
    <property type="molecule type" value="Genomic_DNA"/>
</dbReference>
<sequence>MPIEEIKAKSLDEFWDILSPAGNFIESMRKPIFRGQGDSEWSLTPSILRKEINSKYKNESGMYTQIDQIVFFEYFLLLDFLHYSDEMGFMIPNDSPEFRKCMDFSEFTNRYGIDGVGWPSKEYFSFIALAQHHGIPTRLLDWTRSPLVAAYFSASQVLNLEEISEKLAVWVIDSEVLGKLEGKLEYVTLSGSTSNNLAAQKGVFLVHRQQNGMSRNSPFSSEDLKDSVNKLFEESESFAAYKVTLPSSLAGDLLFRCTKFGVSAATLFPGFDGAARAALEYKMAKKLSGVL</sequence>
<dbReference type="eggNOG" id="ENOG5030JBE">
    <property type="taxonomic scope" value="Bacteria"/>
</dbReference>
<organism evidence="2 3">
    <name type="scientific">Methylobacter tundripaludum (strain ATCC BAA-1195 / DSM 17260 / SV96)</name>
    <dbReference type="NCBI Taxonomy" id="697282"/>
    <lineage>
        <taxon>Bacteria</taxon>
        <taxon>Pseudomonadati</taxon>
        <taxon>Pseudomonadota</taxon>
        <taxon>Gammaproteobacteria</taxon>
        <taxon>Methylococcales</taxon>
        <taxon>Methylococcaceae</taxon>
        <taxon>Methylobacter</taxon>
    </lineage>
</organism>
<dbReference type="OrthoDB" id="9816036at2"/>
<keyword evidence="3" id="KW-1185">Reference proteome</keyword>
<gene>
    <name evidence="2" type="ORF">Mettu_2416</name>
</gene>
<reference evidence="2 3" key="1">
    <citation type="submission" date="2011-06" db="EMBL/GenBank/DDBJ databases">
        <title>Genomic sequence of Methylobacter tundripaludum SV96.</title>
        <authorList>
            <consortium name="US DOE Joint Genome Institute"/>
            <person name="Lucas S."/>
            <person name="Han J."/>
            <person name="Lapidus A."/>
            <person name="Cheng J.-F."/>
            <person name="Goodwin L."/>
            <person name="Pitluck S."/>
            <person name="Held B."/>
            <person name="Detter J.C."/>
            <person name="Han C."/>
            <person name="Tapia R."/>
            <person name="Land M."/>
            <person name="Hauser L."/>
            <person name="Kyrpides N."/>
            <person name="Ivanova N."/>
            <person name="Ovchinnikova G."/>
            <person name="Pagani I."/>
            <person name="Klotz M.G."/>
            <person name="Dispirito A.A."/>
            <person name="Murrell J.C."/>
            <person name="Dunfield P."/>
            <person name="Kalyuzhnaya M.G."/>
            <person name="Svenning M."/>
            <person name="Trotsenko Y.A."/>
            <person name="Stein L.Y."/>
            <person name="Woyke T."/>
        </authorList>
    </citation>
    <scope>NUCLEOTIDE SEQUENCE [LARGE SCALE GENOMIC DNA]</scope>
    <source>
        <strain evidence="3">ATCC BAA-1195 / DSM 17260 / SV96</strain>
    </source>
</reference>
<proteinExistence type="predicted"/>
<dbReference type="RefSeq" id="WP_006891788.1">
    <property type="nucleotide sequence ID" value="NZ_JH109152.1"/>
</dbReference>
<dbReference type="AlphaFoldDB" id="G3IQY8"/>
<protein>
    <submittedName>
        <fullName evidence="2">FRG domain protein</fullName>
    </submittedName>
</protein>
<accession>G3IQY8</accession>
<name>G3IQY8_METTV</name>
<dbReference type="HOGENOM" id="CLU_050026_3_0_6"/>
<dbReference type="Pfam" id="PF08867">
    <property type="entry name" value="FRG"/>
    <property type="match status" value="1"/>
</dbReference>
<evidence type="ECO:0000259" key="1">
    <source>
        <dbReference type="SMART" id="SM00901"/>
    </source>
</evidence>
<dbReference type="InterPro" id="IPR014966">
    <property type="entry name" value="FRG-dom"/>
</dbReference>